<dbReference type="RefSeq" id="WP_133735900.1">
    <property type="nucleotide sequence ID" value="NZ_SOAX01000003.1"/>
</dbReference>
<evidence type="ECO:0000256" key="5">
    <source>
        <dbReference type="ARBA" id="ARBA00022272"/>
    </source>
</evidence>
<dbReference type="EMBL" id="SOAX01000003">
    <property type="protein sequence ID" value="TDT41540.1"/>
    <property type="molecule type" value="Genomic_DNA"/>
</dbReference>
<keyword evidence="6 10" id="KW-0028">Amino-acid biosynthesis</keyword>
<dbReference type="InterPro" id="IPR013785">
    <property type="entry name" value="Aldolase_TIM"/>
</dbReference>
<dbReference type="PANTHER" id="PTHR42894:SF1">
    <property type="entry name" value="N-(5'-PHOSPHORIBOSYL)ANTHRANILATE ISOMERASE"/>
    <property type="match status" value="1"/>
</dbReference>
<dbReference type="SUPFAM" id="SSF51366">
    <property type="entry name" value="Ribulose-phoshate binding barrel"/>
    <property type="match status" value="1"/>
</dbReference>
<evidence type="ECO:0000259" key="11">
    <source>
        <dbReference type="Pfam" id="PF00697"/>
    </source>
</evidence>
<evidence type="ECO:0000256" key="4">
    <source>
        <dbReference type="ARBA" id="ARBA00012572"/>
    </source>
</evidence>
<proteinExistence type="inferred from homology"/>
<dbReference type="InterPro" id="IPR044643">
    <property type="entry name" value="TrpF_fam"/>
</dbReference>
<dbReference type="Pfam" id="PF00697">
    <property type="entry name" value="PRAI"/>
    <property type="match status" value="1"/>
</dbReference>
<comment type="catalytic activity">
    <reaction evidence="1 10">
        <text>N-(5-phospho-beta-D-ribosyl)anthranilate = 1-(2-carboxyphenylamino)-1-deoxy-D-ribulose 5-phosphate</text>
        <dbReference type="Rhea" id="RHEA:21540"/>
        <dbReference type="ChEBI" id="CHEBI:18277"/>
        <dbReference type="ChEBI" id="CHEBI:58613"/>
        <dbReference type="EC" id="5.3.1.24"/>
    </reaction>
</comment>
<protein>
    <recommendedName>
        <fullName evidence="5 10">N-(5'-phosphoribosyl)anthranilate isomerase</fullName>
        <shortName evidence="10">PRAI</shortName>
        <ecNumber evidence="4 10">5.3.1.24</ecNumber>
    </recommendedName>
</protein>
<dbReference type="CDD" id="cd00405">
    <property type="entry name" value="PRAI"/>
    <property type="match status" value="1"/>
</dbReference>
<evidence type="ECO:0000256" key="10">
    <source>
        <dbReference type="HAMAP-Rule" id="MF_00135"/>
    </source>
</evidence>
<evidence type="ECO:0000256" key="3">
    <source>
        <dbReference type="ARBA" id="ARBA00007571"/>
    </source>
</evidence>
<accession>A0A4R7JTD0</accession>
<dbReference type="FunFam" id="3.20.20.70:FF:000075">
    <property type="entry name" value="Tryptophan biosynthesis protein TRP1"/>
    <property type="match status" value="1"/>
</dbReference>
<dbReference type="NCBIfam" id="NF002299">
    <property type="entry name" value="PRK01222.1-6"/>
    <property type="match status" value="1"/>
</dbReference>
<evidence type="ECO:0000256" key="7">
    <source>
        <dbReference type="ARBA" id="ARBA00022822"/>
    </source>
</evidence>
<dbReference type="EC" id="5.3.1.24" evidence="4 10"/>
<dbReference type="NCBIfam" id="NF002298">
    <property type="entry name" value="PRK01222.1-4"/>
    <property type="match status" value="1"/>
</dbReference>
<dbReference type="Gene3D" id="3.20.20.70">
    <property type="entry name" value="Aldolase class I"/>
    <property type="match status" value="1"/>
</dbReference>
<evidence type="ECO:0000256" key="9">
    <source>
        <dbReference type="ARBA" id="ARBA00023235"/>
    </source>
</evidence>
<comment type="caution">
    <text evidence="12">The sequence shown here is derived from an EMBL/GenBank/DDBJ whole genome shotgun (WGS) entry which is preliminary data.</text>
</comment>
<organism evidence="12 13">
    <name type="scientific">Halospina denitrificans</name>
    <dbReference type="NCBI Taxonomy" id="332522"/>
    <lineage>
        <taxon>Bacteria</taxon>
        <taxon>Pseudomonadati</taxon>
        <taxon>Pseudomonadota</taxon>
        <taxon>Gammaproteobacteria</taxon>
        <taxon>Halospina</taxon>
    </lineage>
</organism>
<gene>
    <name evidence="10" type="primary">trpF</name>
    <name evidence="12" type="ORF">DES49_1636</name>
</gene>
<comment type="similarity">
    <text evidence="3 10">Belongs to the TrpF family.</text>
</comment>
<dbReference type="UniPathway" id="UPA00035">
    <property type="reaction ID" value="UER00042"/>
</dbReference>
<keyword evidence="13" id="KW-1185">Reference proteome</keyword>
<name>A0A4R7JTD0_9GAMM</name>
<dbReference type="PANTHER" id="PTHR42894">
    <property type="entry name" value="N-(5'-PHOSPHORIBOSYL)ANTHRANILATE ISOMERASE"/>
    <property type="match status" value="1"/>
</dbReference>
<evidence type="ECO:0000256" key="1">
    <source>
        <dbReference type="ARBA" id="ARBA00001164"/>
    </source>
</evidence>
<dbReference type="OrthoDB" id="9796196at2"/>
<dbReference type="AlphaFoldDB" id="A0A4R7JTD0"/>
<sequence>MDRTRVKICGITRPEDALAAAQAGADAIGLVFYPASARAVTIPQASAICHVLPPFVTVVGLMVNPEAEMVRKHLEALPLDLLQFHGDESAGFCNSFGHPWIKAVRVRDAGVVAQAEEAYHGASGILADAYDPDQYGGTGRTFNWGWLPERPSRPLILAGGLNAGNVGDAVRRVRPWAVDVSGGVEDAPGIKNAALIQNFIREVIQNHETD</sequence>
<dbReference type="Proteomes" id="UP000295830">
    <property type="component" value="Unassembled WGS sequence"/>
</dbReference>
<dbReference type="GO" id="GO:0000162">
    <property type="term" value="P:L-tryptophan biosynthetic process"/>
    <property type="evidence" value="ECO:0007669"/>
    <property type="project" value="UniProtKB-UniRule"/>
</dbReference>
<keyword evidence="9 10" id="KW-0413">Isomerase</keyword>
<evidence type="ECO:0000313" key="12">
    <source>
        <dbReference type="EMBL" id="TDT41540.1"/>
    </source>
</evidence>
<dbReference type="InterPro" id="IPR001240">
    <property type="entry name" value="PRAI_dom"/>
</dbReference>
<evidence type="ECO:0000256" key="8">
    <source>
        <dbReference type="ARBA" id="ARBA00023141"/>
    </source>
</evidence>
<evidence type="ECO:0000313" key="13">
    <source>
        <dbReference type="Proteomes" id="UP000295830"/>
    </source>
</evidence>
<dbReference type="GO" id="GO:0004640">
    <property type="term" value="F:phosphoribosylanthranilate isomerase activity"/>
    <property type="evidence" value="ECO:0007669"/>
    <property type="project" value="UniProtKB-UniRule"/>
</dbReference>
<keyword evidence="8 10" id="KW-0057">Aromatic amino acid biosynthesis</keyword>
<evidence type="ECO:0000256" key="6">
    <source>
        <dbReference type="ARBA" id="ARBA00022605"/>
    </source>
</evidence>
<comment type="pathway">
    <text evidence="2 10">Amino-acid biosynthesis; L-tryptophan biosynthesis; L-tryptophan from chorismate: step 3/5.</text>
</comment>
<keyword evidence="7 10" id="KW-0822">Tryptophan biosynthesis</keyword>
<dbReference type="HAMAP" id="MF_00135">
    <property type="entry name" value="PRAI"/>
    <property type="match status" value="1"/>
</dbReference>
<feature type="domain" description="N-(5'phosphoribosyl) anthranilate isomerase (PRAI)" evidence="11">
    <location>
        <begin position="6"/>
        <end position="201"/>
    </location>
</feature>
<evidence type="ECO:0000256" key="2">
    <source>
        <dbReference type="ARBA" id="ARBA00004664"/>
    </source>
</evidence>
<dbReference type="InterPro" id="IPR011060">
    <property type="entry name" value="RibuloseP-bd_barrel"/>
</dbReference>
<reference evidence="12 13" key="1">
    <citation type="submission" date="2019-03" db="EMBL/GenBank/DDBJ databases">
        <title>Genomic Encyclopedia of Type Strains, Phase IV (KMG-IV): sequencing the most valuable type-strain genomes for metagenomic binning, comparative biology and taxonomic classification.</title>
        <authorList>
            <person name="Goeker M."/>
        </authorList>
    </citation>
    <scope>NUCLEOTIDE SEQUENCE [LARGE SCALE GENOMIC DNA]</scope>
    <source>
        <strain evidence="12 13">DSM 15505</strain>
    </source>
</reference>